<dbReference type="Pfam" id="PF05018">
    <property type="entry name" value="CFA20_dom"/>
    <property type="match status" value="1"/>
</dbReference>
<sequence length="625" mass="69935">CFSNFYNNFGGPFVEVFSAQGKNPEAKWKIFGNLSAIRKEYDKEVKGFVFVLEGSSQINKMQLPKETRQTLGLIQQFLTLQIFVPLGQDFSTELLITDLGNIKRRLYLSTVHKELSVTPLHAKIPLFMIKRKIWCNMCIDLVAFTSEIFRGAVFQSLDGIIISANCKLRKIFTLKSKPQDTAEEDGPTDVIPRACQLNTDVPQVTQLLNLTKIHKGGILPLCSALGRPPCNIRSGKTQDVSHIAFGSKILGPPPSSNRRVSTKVSGEVRRLKLQQNCWTTLRMLFFHASSKKSTQYDCSQAFHKRLGCISDPANLTKKTSESERADFQFSSPKGPSADKNSHRRLSLKNAAKNTWEITSGMVIILCYFTSQLCDEWVFPESLNESVQLDGSEHSIATEDSACHNLTSPQNASVEHHSNKTGDQQVNEKEFFTFSSRPQSAPHGKSPNTSPECCIFPLDLKQGSNGVHEKIQIEDNFQGAVGSEKEYDWKNYQADRLSSSELQMLASMKRQQNEELRGTEISHGLSASQLDNCNVSISTSSDDTATWNSCFPPVSLNSRDWLNMFSPPIIPGSQQLEENTKSSTNQSIPGEDDLNAEEDEEVLTLLYDPCLNCYFDPDSGRYYELA</sequence>
<reference evidence="3" key="2">
    <citation type="submission" date="2025-09" db="UniProtKB">
        <authorList>
            <consortium name="Ensembl"/>
        </authorList>
    </citation>
    <scope>IDENTIFICATION</scope>
</reference>
<feature type="compositionally biased region" description="Basic and acidic residues" evidence="1">
    <location>
        <begin position="413"/>
        <end position="423"/>
    </location>
</feature>
<proteinExistence type="predicted"/>
<dbReference type="AlphaFoldDB" id="A0A8D0FE98"/>
<protein>
    <submittedName>
        <fullName evidence="3">CFAP20 domain containing</fullName>
    </submittedName>
</protein>
<dbReference type="Ensembl" id="ENSSOCT00000013493.1">
    <property type="protein sequence ID" value="ENSSOCP00000013136.1"/>
    <property type="gene ID" value="ENSSOCG00000009929.1"/>
</dbReference>
<evidence type="ECO:0000313" key="4">
    <source>
        <dbReference type="Proteomes" id="UP000694551"/>
    </source>
</evidence>
<accession>A0A8D0FE98</accession>
<feature type="domain" description="CFA20" evidence="2">
    <location>
        <begin position="6"/>
        <end position="176"/>
    </location>
</feature>
<feature type="region of interest" description="Disordered" evidence="1">
    <location>
        <begin position="319"/>
        <end position="344"/>
    </location>
</feature>
<keyword evidence="4" id="KW-1185">Reference proteome</keyword>
<evidence type="ECO:0000256" key="1">
    <source>
        <dbReference type="SAM" id="MobiDB-lite"/>
    </source>
</evidence>
<dbReference type="PANTHER" id="PTHR12458">
    <property type="entry name" value="ORF PROTEIN"/>
    <property type="match status" value="1"/>
</dbReference>
<feature type="compositionally biased region" description="Polar residues" evidence="1">
    <location>
        <begin position="571"/>
        <end position="587"/>
    </location>
</feature>
<feature type="region of interest" description="Disordered" evidence="1">
    <location>
        <begin position="569"/>
        <end position="593"/>
    </location>
</feature>
<evidence type="ECO:0000259" key="2">
    <source>
        <dbReference type="Pfam" id="PF05018"/>
    </source>
</evidence>
<dbReference type="InterPro" id="IPR040441">
    <property type="entry name" value="CFA20/CFAP20DC"/>
</dbReference>
<dbReference type="Proteomes" id="UP000694551">
    <property type="component" value="Unplaced"/>
</dbReference>
<name>A0A8D0FE98_STROC</name>
<feature type="region of interest" description="Disordered" evidence="1">
    <location>
        <begin position="403"/>
        <end position="423"/>
    </location>
</feature>
<organism evidence="3 4">
    <name type="scientific">Strix occidentalis caurina</name>
    <name type="common">northern spotted owl</name>
    <dbReference type="NCBI Taxonomy" id="311401"/>
    <lineage>
        <taxon>Eukaryota</taxon>
        <taxon>Metazoa</taxon>
        <taxon>Chordata</taxon>
        <taxon>Craniata</taxon>
        <taxon>Vertebrata</taxon>
        <taxon>Euteleostomi</taxon>
        <taxon>Archelosauria</taxon>
        <taxon>Archosauria</taxon>
        <taxon>Dinosauria</taxon>
        <taxon>Saurischia</taxon>
        <taxon>Theropoda</taxon>
        <taxon>Coelurosauria</taxon>
        <taxon>Aves</taxon>
        <taxon>Neognathae</taxon>
        <taxon>Neoaves</taxon>
        <taxon>Telluraves</taxon>
        <taxon>Strigiformes</taxon>
        <taxon>Strigidae</taxon>
        <taxon>Strix</taxon>
    </lineage>
</organism>
<evidence type="ECO:0000313" key="3">
    <source>
        <dbReference type="Ensembl" id="ENSSOCP00000013136.1"/>
    </source>
</evidence>
<feature type="compositionally biased region" description="Polar residues" evidence="1">
    <location>
        <begin position="403"/>
        <end position="412"/>
    </location>
</feature>
<reference evidence="3" key="1">
    <citation type="submission" date="2025-08" db="UniProtKB">
        <authorList>
            <consortium name="Ensembl"/>
        </authorList>
    </citation>
    <scope>IDENTIFICATION</scope>
</reference>
<dbReference type="InterPro" id="IPR007714">
    <property type="entry name" value="CFA20_dom"/>
</dbReference>